<name>A0A4P2VPR0_9ARCH</name>
<dbReference type="GO" id="GO:0055085">
    <property type="term" value="P:transmembrane transport"/>
    <property type="evidence" value="ECO:0007669"/>
    <property type="project" value="InterPro"/>
</dbReference>
<dbReference type="PANTHER" id="PTHR43163">
    <property type="entry name" value="DIPEPTIDE TRANSPORT SYSTEM PERMEASE PROTEIN DPPB-RELATED"/>
    <property type="match status" value="1"/>
</dbReference>
<keyword evidence="10" id="KW-1185">Reference proteome</keyword>
<dbReference type="GO" id="GO:0005886">
    <property type="term" value="C:plasma membrane"/>
    <property type="evidence" value="ECO:0007669"/>
    <property type="project" value="UniProtKB-SubCell"/>
</dbReference>
<dbReference type="PANTHER" id="PTHR43163:SF6">
    <property type="entry name" value="DIPEPTIDE TRANSPORT SYSTEM PERMEASE PROTEIN DPPB-RELATED"/>
    <property type="match status" value="1"/>
</dbReference>
<proteinExistence type="inferred from homology"/>
<feature type="domain" description="ABC transmembrane type-1" evidence="8">
    <location>
        <begin position="111"/>
        <end position="325"/>
    </location>
</feature>
<comment type="similarity">
    <text evidence="7">Belongs to the binding-protein-dependent transport system permease family.</text>
</comment>
<dbReference type="PROSITE" id="PS50928">
    <property type="entry name" value="ABC_TM1"/>
    <property type="match status" value="1"/>
</dbReference>
<evidence type="ECO:0000313" key="10">
    <source>
        <dbReference type="Proteomes" id="UP000509448"/>
    </source>
</evidence>
<evidence type="ECO:0000256" key="3">
    <source>
        <dbReference type="ARBA" id="ARBA00022475"/>
    </source>
</evidence>
<dbReference type="CDD" id="cd06261">
    <property type="entry name" value="TM_PBP2"/>
    <property type="match status" value="1"/>
</dbReference>
<evidence type="ECO:0000256" key="4">
    <source>
        <dbReference type="ARBA" id="ARBA00022692"/>
    </source>
</evidence>
<evidence type="ECO:0000256" key="7">
    <source>
        <dbReference type="RuleBase" id="RU363032"/>
    </source>
</evidence>
<feature type="transmembrane region" description="Helical" evidence="7">
    <location>
        <begin position="305"/>
        <end position="328"/>
    </location>
</feature>
<reference evidence="9 10" key="1">
    <citation type="journal article" date="2019" name="ISME J.">
        <title>Isolation and characterization of a thermophilic sulfur- and iron-reducing thaumarchaeote from a terrestrial acidic hot spring.</title>
        <authorList>
            <person name="Kato S."/>
            <person name="Itoh T."/>
            <person name="Yuki M."/>
            <person name="Nagamori M."/>
            <person name="Ohnishi M."/>
            <person name="Uematsu K."/>
            <person name="Suzuki K."/>
            <person name="Takashina T."/>
            <person name="Ohkuma M."/>
        </authorList>
    </citation>
    <scope>NUCLEOTIDE SEQUENCE [LARGE SCALE GENOMIC DNA]</scope>
    <source>
        <strain evidence="9 10">NAS-02</strain>
    </source>
</reference>
<dbReference type="Pfam" id="PF00528">
    <property type="entry name" value="BPD_transp_1"/>
    <property type="match status" value="1"/>
</dbReference>
<sequence length="334" mass="37450">MSLLGYIVKRLAITVVIMFVIAAINFFLFQVLPFALLGINPEVWYVPALGTSHNLQYITIIREKVISELGFNLPLQYRFLRYIESMFTFHFGYNVGSVLSGPVSATIARFAPYTILLLGGSTIASFIIGEYLGVFSASRRGKPADKVSFVTLLFLYSMPSFWIGMMLLLVFAYYGRFAPTSAAAYISQFTGLGFYIALLRAMALPFISLTLISIGGFYLIMRSSTLEVMNEDYVLMARAKGLRERDVLYKHVLRNAVIPVMTVFAISLGFVLSGAVITETIFGWPGLGYWTYMAIITQDFPLEQAIFFIISLMVVLANLVADLLYGFLDPRIRR</sequence>
<dbReference type="InterPro" id="IPR000515">
    <property type="entry name" value="MetI-like"/>
</dbReference>
<keyword evidence="2 7" id="KW-0813">Transport</keyword>
<dbReference type="KEGG" id="ccai:NAS2_1518"/>
<protein>
    <submittedName>
        <fullName evidence="9">Dipeptide transport system permease protein DppB</fullName>
    </submittedName>
</protein>
<accession>A0A4P2VPR0</accession>
<gene>
    <name evidence="9" type="ORF">NAS2_1518</name>
</gene>
<dbReference type="Gene3D" id="1.10.3720.10">
    <property type="entry name" value="MetI-like"/>
    <property type="match status" value="1"/>
</dbReference>
<organism evidence="9 10">
    <name type="scientific">Conexivisphaera calida</name>
    <dbReference type="NCBI Taxonomy" id="1874277"/>
    <lineage>
        <taxon>Archaea</taxon>
        <taxon>Nitrososphaerota</taxon>
        <taxon>Conexivisphaeria</taxon>
        <taxon>Conexivisphaerales</taxon>
        <taxon>Conexivisphaeraceae</taxon>
        <taxon>Conexivisphaera</taxon>
    </lineage>
</organism>
<feature type="transmembrane region" description="Helical" evidence="7">
    <location>
        <begin position="12"/>
        <end position="39"/>
    </location>
</feature>
<dbReference type="InterPro" id="IPR035906">
    <property type="entry name" value="MetI-like_sf"/>
</dbReference>
<feature type="transmembrane region" description="Helical" evidence="7">
    <location>
        <begin position="194"/>
        <end position="220"/>
    </location>
</feature>
<evidence type="ECO:0000259" key="8">
    <source>
        <dbReference type="PROSITE" id="PS50928"/>
    </source>
</evidence>
<dbReference type="RefSeq" id="WP_174449076.1">
    <property type="nucleotide sequence ID" value="NZ_AP018732.1"/>
</dbReference>
<keyword evidence="6 7" id="KW-0472">Membrane</keyword>
<evidence type="ECO:0000256" key="6">
    <source>
        <dbReference type="ARBA" id="ARBA00023136"/>
    </source>
</evidence>
<keyword evidence="5 7" id="KW-1133">Transmembrane helix</keyword>
<feature type="transmembrane region" description="Helical" evidence="7">
    <location>
        <begin position="252"/>
        <end position="285"/>
    </location>
</feature>
<feature type="transmembrane region" description="Helical" evidence="7">
    <location>
        <begin position="110"/>
        <end position="135"/>
    </location>
</feature>
<evidence type="ECO:0000256" key="2">
    <source>
        <dbReference type="ARBA" id="ARBA00022448"/>
    </source>
</evidence>
<comment type="subcellular location">
    <subcellularLocation>
        <location evidence="1 7">Cell membrane</location>
        <topology evidence="1 7">Multi-pass membrane protein</topology>
    </subcellularLocation>
</comment>
<dbReference type="Proteomes" id="UP000509448">
    <property type="component" value="Chromosome"/>
</dbReference>
<evidence type="ECO:0000313" key="9">
    <source>
        <dbReference type="EMBL" id="BBE42898.1"/>
    </source>
</evidence>
<dbReference type="SUPFAM" id="SSF161098">
    <property type="entry name" value="MetI-like"/>
    <property type="match status" value="1"/>
</dbReference>
<evidence type="ECO:0000256" key="5">
    <source>
        <dbReference type="ARBA" id="ARBA00022989"/>
    </source>
</evidence>
<evidence type="ECO:0000256" key="1">
    <source>
        <dbReference type="ARBA" id="ARBA00004651"/>
    </source>
</evidence>
<keyword evidence="4 7" id="KW-0812">Transmembrane</keyword>
<keyword evidence="3" id="KW-1003">Cell membrane</keyword>
<feature type="transmembrane region" description="Helical" evidence="7">
    <location>
        <begin position="147"/>
        <end position="174"/>
    </location>
</feature>
<dbReference type="EMBL" id="AP018732">
    <property type="protein sequence ID" value="BBE42898.1"/>
    <property type="molecule type" value="Genomic_DNA"/>
</dbReference>
<dbReference type="GeneID" id="55585328"/>
<dbReference type="OrthoDB" id="44105at2157"/>
<dbReference type="AlphaFoldDB" id="A0A4P2VPR0"/>